<dbReference type="PROSITE" id="PS50088">
    <property type="entry name" value="ANK_REPEAT"/>
    <property type="match status" value="2"/>
</dbReference>
<dbReference type="InterPro" id="IPR000195">
    <property type="entry name" value="Rab-GAP-TBC_dom"/>
</dbReference>
<organism evidence="5 6">
    <name type="scientific">Entamoeba invadens IP1</name>
    <dbReference type="NCBI Taxonomy" id="370355"/>
    <lineage>
        <taxon>Eukaryota</taxon>
        <taxon>Amoebozoa</taxon>
        <taxon>Evosea</taxon>
        <taxon>Archamoebae</taxon>
        <taxon>Mastigamoebida</taxon>
        <taxon>Entamoebidae</taxon>
        <taxon>Entamoeba</taxon>
    </lineage>
</organism>
<dbReference type="PANTHER" id="PTHR24171">
    <property type="entry name" value="ANKYRIN REPEAT DOMAIN-CONTAINING PROTEIN 39-RELATED"/>
    <property type="match status" value="1"/>
</dbReference>
<dbReference type="EMBL" id="KB206936">
    <property type="protein sequence ID" value="ELP86756.1"/>
    <property type="molecule type" value="Genomic_DNA"/>
</dbReference>
<reference evidence="5 6" key="1">
    <citation type="submission" date="2012-10" db="EMBL/GenBank/DDBJ databases">
        <authorList>
            <person name="Zafar N."/>
            <person name="Inman J."/>
            <person name="Hall N."/>
            <person name="Lorenzi H."/>
            <person name="Caler E."/>
        </authorList>
    </citation>
    <scope>NUCLEOTIDE SEQUENCE [LARGE SCALE GENOMIC DNA]</scope>
    <source>
        <strain evidence="5 6">IP1</strain>
    </source>
</reference>
<dbReference type="AlphaFoldDB" id="A0A0A1U4U6"/>
<dbReference type="KEGG" id="eiv:EIN_308420"/>
<evidence type="ECO:0000256" key="3">
    <source>
        <dbReference type="PROSITE-ProRule" id="PRU00023"/>
    </source>
</evidence>
<sequence>MQQLVHAIEKSDGSQIRALLQKNHTLLQDPDLLHNLLTFHNYELVEILHAVLSTGCPCVSQNDNGETPLHIASGQNNLVIVELLIDSSQKDPHFDINATDNHGQTSLHRAAKTTCSDPSIVKCLIDHGASIVSIDHTGKTAFDYAEENKHYAKAQLLNIDEEIESKEQHYYNAYGYEIPYPETSPRKERHSDNVKWLVTVGHWKVATLKEQKWVKKHITMLNPQVRPKIWECFTGVIPSSANREEMMKLYAVGCQGKGIKEVRKGLNVFPDHKAFIEMKGKYRLERMVVAFLEVQKKSVISSVCKIAGMLLCVVGEDSGFDILMQLKSEKYAISEFIDSNAPEAIYIFPRMFKLEVCQLYDKLCSIGFEMNYFVTWFADLFIDVFPPLLTIRVWDCYLYEGKDVLYLIAINYLKLLKPDLMKANTAEEAYGIIDSISAKLLDSAIANLTKDKIDKTMLETLRNGMKKKEQN</sequence>
<dbReference type="InterPro" id="IPR035969">
    <property type="entry name" value="Rab-GAP_TBC_sf"/>
</dbReference>
<dbReference type="InterPro" id="IPR002110">
    <property type="entry name" value="Ankyrin_rpt"/>
</dbReference>
<keyword evidence="6" id="KW-1185">Reference proteome</keyword>
<keyword evidence="2 3" id="KW-0040">ANK repeat</keyword>
<dbReference type="Proteomes" id="UP000014680">
    <property type="component" value="Unassembled WGS sequence"/>
</dbReference>
<dbReference type="PANTHER" id="PTHR24171:SF9">
    <property type="entry name" value="ANKYRIN REPEAT DOMAIN-CONTAINING PROTEIN 39"/>
    <property type="match status" value="1"/>
</dbReference>
<dbReference type="Gene3D" id="1.10.472.80">
    <property type="entry name" value="Ypt/Rab-GAP domain of gyp1p, domain 3"/>
    <property type="match status" value="1"/>
</dbReference>
<dbReference type="PROSITE" id="PS50297">
    <property type="entry name" value="ANK_REP_REGION"/>
    <property type="match status" value="2"/>
</dbReference>
<name>A0A0A1U4U6_ENTIV</name>
<evidence type="ECO:0000313" key="5">
    <source>
        <dbReference type="EMBL" id="ELP86756.1"/>
    </source>
</evidence>
<evidence type="ECO:0000313" key="6">
    <source>
        <dbReference type="Proteomes" id="UP000014680"/>
    </source>
</evidence>
<dbReference type="SMART" id="SM00164">
    <property type="entry name" value="TBC"/>
    <property type="match status" value="1"/>
</dbReference>
<evidence type="ECO:0000256" key="2">
    <source>
        <dbReference type="ARBA" id="ARBA00023043"/>
    </source>
</evidence>
<dbReference type="SMART" id="SM00248">
    <property type="entry name" value="ANK"/>
    <property type="match status" value="2"/>
</dbReference>
<keyword evidence="1" id="KW-0677">Repeat</keyword>
<dbReference type="Pfam" id="PF12796">
    <property type="entry name" value="Ank_2"/>
    <property type="match status" value="1"/>
</dbReference>
<dbReference type="InterPro" id="IPR036770">
    <property type="entry name" value="Ankyrin_rpt-contain_sf"/>
</dbReference>
<dbReference type="RefSeq" id="XP_004186102.1">
    <property type="nucleotide sequence ID" value="XM_004186054.1"/>
</dbReference>
<dbReference type="Pfam" id="PF00566">
    <property type="entry name" value="RabGAP-TBC"/>
    <property type="match status" value="1"/>
</dbReference>
<feature type="repeat" description="ANK" evidence="3">
    <location>
        <begin position="64"/>
        <end position="86"/>
    </location>
</feature>
<feature type="domain" description="Rab-GAP TBC" evidence="4">
    <location>
        <begin position="220"/>
        <end position="401"/>
    </location>
</feature>
<dbReference type="SUPFAM" id="SSF47923">
    <property type="entry name" value="Ypt/Rab-GAP domain of gyp1p"/>
    <property type="match status" value="1"/>
</dbReference>
<dbReference type="SUPFAM" id="SSF48403">
    <property type="entry name" value="Ankyrin repeat"/>
    <property type="match status" value="1"/>
</dbReference>
<accession>A0A0A1U4U6</accession>
<proteinExistence type="predicted"/>
<evidence type="ECO:0000256" key="1">
    <source>
        <dbReference type="ARBA" id="ARBA00022737"/>
    </source>
</evidence>
<dbReference type="Gene3D" id="1.25.40.20">
    <property type="entry name" value="Ankyrin repeat-containing domain"/>
    <property type="match status" value="1"/>
</dbReference>
<dbReference type="VEuPathDB" id="AmoebaDB:EIN_308420"/>
<dbReference type="GeneID" id="14885735"/>
<dbReference type="OrthoDB" id="194358at2759"/>
<dbReference type="OMA" id="PEAIYIF"/>
<evidence type="ECO:0000259" key="4">
    <source>
        <dbReference type="PROSITE" id="PS50086"/>
    </source>
</evidence>
<dbReference type="PROSITE" id="PS50086">
    <property type="entry name" value="TBC_RABGAP"/>
    <property type="match status" value="1"/>
</dbReference>
<protein>
    <submittedName>
        <fullName evidence="5">Ankyrin repeat domain protein, putative</fullName>
    </submittedName>
</protein>
<feature type="repeat" description="ANK" evidence="3">
    <location>
        <begin position="102"/>
        <end position="136"/>
    </location>
</feature>
<gene>
    <name evidence="5" type="ORF">EIN_308420</name>
</gene>